<feature type="region of interest" description="Disordered" evidence="1">
    <location>
        <begin position="1"/>
        <end position="32"/>
    </location>
</feature>
<name>A0A6J7NSY6_9ZZZZ</name>
<gene>
    <name evidence="2" type="ORF">UFOPK3992_00214</name>
</gene>
<organism evidence="2">
    <name type="scientific">freshwater metagenome</name>
    <dbReference type="NCBI Taxonomy" id="449393"/>
    <lineage>
        <taxon>unclassified sequences</taxon>
        <taxon>metagenomes</taxon>
        <taxon>ecological metagenomes</taxon>
    </lineage>
</organism>
<accession>A0A6J7NSY6</accession>
<protein>
    <submittedName>
        <fullName evidence="2">Unannotated protein</fullName>
    </submittedName>
</protein>
<dbReference type="AlphaFoldDB" id="A0A6J7NSY6"/>
<evidence type="ECO:0000313" key="2">
    <source>
        <dbReference type="EMBL" id="CAB4993742.1"/>
    </source>
</evidence>
<proteinExistence type="predicted"/>
<dbReference type="EMBL" id="CAFBOZ010000018">
    <property type="protein sequence ID" value="CAB4993742.1"/>
    <property type="molecule type" value="Genomic_DNA"/>
</dbReference>
<sequence>MPEGHEPQEVTRSRVASAADSALAGGMLPADPHRLPAPDEWFVGDAERHLLDKPKFCPMCAASIDEHGGISTEYWTGDARNFMTWCGGCGWFGEVVRFTRVTITEEDH</sequence>
<feature type="compositionally biased region" description="Basic and acidic residues" evidence="1">
    <location>
        <begin position="1"/>
        <end position="12"/>
    </location>
</feature>
<evidence type="ECO:0000256" key="1">
    <source>
        <dbReference type="SAM" id="MobiDB-lite"/>
    </source>
</evidence>
<reference evidence="2" key="1">
    <citation type="submission" date="2020-05" db="EMBL/GenBank/DDBJ databases">
        <authorList>
            <person name="Chiriac C."/>
            <person name="Salcher M."/>
            <person name="Ghai R."/>
            <person name="Kavagutti S V."/>
        </authorList>
    </citation>
    <scope>NUCLEOTIDE SEQUENCE</scope>
</reference>